<reference evidence="2 3" key="1">
    <citation type="submission" date="2021-03" db="EMBL/GenBank/DDBJ databases">
        <title>Whole genome shotgun sequence of Actinoplanes toevensis NBRC 105298.</title>
        <authorList>
            <person name="Komaki H."/>
            <person name="Tamura T."/>
        </authorList>
    </citation>
    <scope>NUCLEOTIDE SEQUENCE [LARGE SCALE GENOMIC DNA]</scope>
    <source>
        <strain evidence="2 3">NBRC 105298</strain>
    </source>
</reference>
<feature type="signal peptide" evidence="1">
    <location>
        <begin position="1"/>
        <end position="24"/>
    </location>
</feature>
<organism evidence="2 3">
    <name type="scientific">Paractinoplanes toevensis</name>
    <dbReference type="NCBI Taxonomy" id="571911"/>
    <lineage>
        <taxon>Bacteria</taxon>
        <taxon>Bacillati</taxon>
        <taxon>Actinomycetota</taxon>
        <taxon>Actinomycetes</taxon>
        <taxon>Micromonosporales</taxon>
        <taxon>Micromonosporaceae</taxon>
        <taxon>Paractinoplanes</taxon>
    </lineage>
</organism>
<comment type="caution">
    <text evidence="2">The sequence shown here is derived from an EMBL/GenBank/DDBJ whole genome shotgun (WGS) entry which is preliminary data.</text>
</comment>
<name>A0A919W5D6_9ACTN</name>
<feature type="chain" id="PRO_5037505896" evidence="1">
    <location>
        <begin position="25"/>
        <end position="146"/>
    </location>
</feature>
<sequence length="146" mass="15626">MRRLTTLAALCSIAALVPAAPVAAAPPRAAAPAQATAPARATAIVLERSGGFAGRQESFVVDRTTVGGERSLRLAARPEFRRLRGSYQPANPCCDRFLYRLAVTYRDGRHKTVSTVQGGTAPRILWDLIGEVQRVGVRPMPFSPGT</sequence>
<proteinExistence type="predicted"/>
<evidence type="ECO:0000256" key="1">
    <source>
        <dbReference type="SAM" id="SignalP"/>
    </source>
</evidence>
<dbReference type="InterPro" id="IPR049457">
    <property type="entry name" value="Emfourin"/>
</dbReference>
<evidence type="ECO:0000313" key="3">
    <source>
        <dbReference type="Proteomes" id="UP000677082"/>
    </source>
</evidence>
<dbReference type="AlphaFoldDB" id="A0A919W5D6"/>
<keyword evidence="3" id="KW-1185">Reference proteome</keyword>
<dbReference type="Proteomes" id="UP000677082">
    <property type="component" value="Unassembled WGS sequence"/>
</dbReference>
<evidence type="ECO:0000313" key="2">
    <source>
        <dbReference type="EMBL" id="GIM91158.1"/>
    </source>
</evidence>
<keyword evidence="1" id="KW-0732">Signal</keyword>
<gene>
    <name evidence="2" type="ORF">Ato02nite_029510</name>
</gene>
<accession>A0A919W5D6</accession>
<dbReference type="RefSeq" id="WP_213007065.1">
    <property type="nucleotide sequence ID" value="NZ_BOQN01000040.1"/>
</dbReference>
<protein>
    <submittedName>
        <fullName evidence="2">Uncharacterized protein</fullName>
    </submittedName>
</protein>
<dbReference type="EMBL" id="BOQN01000040">
    <property type="protein sequence ID" value="GIM91158.1"/>
    <property type="molecule type" value="Genomic_DNA"/>
</dbReference>
<dbReference type="Pfam" id="PF20242">
    <property type="entry name" value="Emfourin"/>
    <property type="match status" value="1"/>
</dbReference>